<dbReference type="InterPro" id="IPR006162">
    <property type="entry name" value="Ppantetheine_attach_site"/>
</dbReference>
<keyword evidence="5" id="KW-1185">Reference proteome</keyword>
<dbReference type="Pfam" id="PF00550">
    <property type="entry name" value="PP-binding"/>
    <property type="match status" value="1"/>
</dbReference>
<organism evidence="4 5">
    <name type="scientific">Chondromyces apiculatus DSM 436</name>
    <dbReference type="NCBI Taxonomy" id="1192034"/>
    <lineage>
        <taxon>Bacteria</taxon>
        <taxon>Pseudomonadati</taxon>
        <taxon>Myxococcota</taxon>
        <taxon>Polyangia</taxon>
        <taxon>Polyangiales</taxon>
        <taxon>Polyangiaceae</taxon>
        <taxon>Chondromyces</taxon>
    </lineage>
</organism>
<feature type="domain" description="Carrier" evidence="3">
    <location>
        <begin position="1"/>
        <end position="72"/>
    </location>
</feature>
<evidence type="ECO:0000313" key="5">
    <source>
        <dbReference type="Proteomes" id="UP000019678"/>
    </source>
</evidence>
<dbReference type="EMBL" id="ASRX01000059">
    <property type="protein sequence ID" value="EYF02558.1"/>
    <property type="molecule type" value="Genomic_DNA"/>
</dbReference>
<evidence type="ECO:0000313" key="4">
    <source>
        <dbReference type="EMBL" id="EYF02558.1"/>
    </source>
</evidence>
<proteinExistence type="predicted"/>
<evidence type="ECO:0000259" key="3">
    <source>
        <dbReference type="PROSITE" id="PS50075"/>
    </source>
</evidence>
<dbReference type="AlphaFoldDB" id="A0A017T041"/>
<accession>A0A017T041</accession>
<dbReference type="STRING" id="1192034.CAP_6765"/>
<sequence>MLHDHLVNEILLRRTPLGPDEDLFEAGLDSMALTRVLVFVEDRFGIRIPDEDVVVDELSTLARMARFVTAQATPGRT</sequence>
<dbReference type="SUPFAM" id="SSF47336">
    <property type="entry name" value="ACP-like"/>
    <property type="match status" value="1"/>
</dbReference>
<dbReference type="PROSITE" id="PS00012">
    <property type="entry name" value="PHOSPHOPANTETHEINE"/>
    <property type="match status" value="1"/>
</dbReference>
<evidence type="ECO:0000256" key="2">
    <source>
        <dbReference type="ARBA" id="ARBA00022553"/>
    </source>
</evidence>
<protein>
    <recommendedName>
        <fullName evidence="3">Carrier domain-containing protein</fullName>
    </recommendedName>
</protein>
<dbReference type="InterPro" id="IPR009081">
    <property type="entry name" value="PP-bd_ACP"/>
</dbReference>
<dbReference type="PROSITE" id="PS50075">
    <property type="entry name" value="CARRIER"/>
    <property type="match status" value="1"/>
</dbReference>
<dbReference type="InterPro" id="IPR036736">
    <property type="entry name" value="ACP-like_sf"/>
</dbReference>
<keyword evidence="1" id="KW-0596">Phosphopantetheine</keyword>
<dbReference type="Gene3D" id="1.10.1200.10">
    <property type="entry name" value="ACP-like"/>
    <property type="match status" value="1"/>
</dbReference>
<comment type="caution">
    <text evidence="4">The sequence shown here is derived from an EMBL/GenBank/DDBJ whole genome shotgun (WGS) entry which is preliminary data.</text>
</comment>
<evidence type="ECO:0000256" key="1">
    <source>
        <dbReference type="ARBA" id="ARBA00022450"/>
    </source>
</evidence>
<dbReference type="Proteomes" id="UP000019678">
    <property type="component" value="Unassembled WGS sequence"/>
</dbReference>
<dbReference type="eggNOG" id="COG0236">
    <property type="taxonomic scope" value="Bacteria"/>
</dbReference>
<gene>
    <name evidence="4" type="ORF">CAP_6765</name>
</gene>
<reference evidence="4 5" key="1">
    <citation type="submission" date="2013-05" db="EMBL/GenBank/DDBJ databases">
        <title>Genome assembly of Chondromyces apiculatus DSM 436.</title>
        <authorList>
            <person name="Sharma G."/>
            <person name="Khatri I."/>
            <person name="Kaur C."/>
            <person name="Mayilraj S."/>
            <person name="Subramanian S."/>
        </authorList>
    </citation>
    <scope>NUCLEOTIDE SEQUENCE [LARGE SCALE GENOMIC DNA]</scope>
    <source>
        <strain evidence="4 5">DSM 436</strain>
    </source>
</reference>
<name>A0A017T041_9BACT</name>
<keyword evidence="2" id="KW-0597">Phosphoprotein</keyword>